<dbReference type="InterPro" id="IPR036388">
    <property type="entry name" value="WH-like_DNA-bd_sf"/>
</dbReference>
<dbReference type="AlphaFoldDB" id="A0A318NQ46"/>
<dbReference type="InterPro" id="IPR036390">
    <property type="entry name" value="WH_DNA-bd_sf"/>
</dbReference>
<evidence type="ECO:0000313" key="3">
    <source>
        <dbReference type="EMBL" id="PYC71970.1"/>
    </source>
</evidence>
<feature type="domain" description="HTH arsR-type" evidence="2">
    <location>
        <begin position="20"/>
        <end position="100"/>
    </location>
</feature>
<protein>
    <submittedName>
        <fullName evidence="3">Transcriptional regulator</fullName>
    </submittedName>
</protein>
<dbReference type="InterPro" id="IPR001845">
    <property type="entry name" value="HTH_ArsR_DNA-bd_dom"/>
</dbReference>
<proteinExistence type="predicted"/>
<reference evidence="3 4" key="1">
    <citation type="submission" date="2018-03" db="EMBL/GenBank/DDBJ databases">
        <title>Bioinformatic expansion and discovery of thiopeptide antibiotics.</title>
        <authorList>
            <person name="Schwalen C.J."/>
            <person name="Hudson G.A."/>
            <person name="Mitchell D.A."/>
        </authorList>
    </citation>
    <scope>NUCLEOTIDE SEQUENCE [LARGE SCALE GENOMIC DNA]</scope>
    <source>
        <strain evidence="3 4">NRRL 8041</strain>
    </source>
</reference>
<dbReference type="SUPFAM" id="SSF46785">
    <property type="entry name" value="Winged helix' DNA-binding domain"/>
    <property type="match status" value="1"/>
</dbReference>
<dbReference type="Pfam" id="PF12840">
    <property type="entry name" value="HTH_20"/>
    <property type="match status" value="1"/>
</dbReference>
<dbReference type="Proteomes" id="UP000248333">
    <property type="component" value="Unassembled WGS sequence"/>
</dbReference>
<accession>A0A318NQ46</accession>
<feature type="region of interest" description="Disordered" evidence="1">
    <location>
        <begin position="168"/>
        <end position="193"/>
    </location>
</feature>
<dbReference type="SMART" id="SM00418">
    <property type="entry name" value="HTH_ARSR"/>
    <property type="match status" value="1"/>
</dbReference>
<evidence type="ECO:0000313" key="4">
    <source>
        <dbReference type="Proteomes" id="UP000248333"/>
    </source>
</evidence>
<gene>
    <name evidence="3" type="ORF">C7C45_10075</name>
</gene>
<dbReference type="CDD" id="cd00090">
    <property type="entry name" value="HTH_ARSR"/>
    <property type="match status" value="1"/>
</dbReference>
<sequence>MVDTPPAEPPADEVHVTTEEQLRAVSSLVRHRILGVLRDGPATISQVANQLNLLKGSSSYHIRLLERAGLIRVVSTRKVRGVTERYYAHAARQIVLPAPTQTDVLMRHAVADLEAAAPNTPRYVRLQHARVSAERFDEFTARLAALLDELGDSAQPQEAAATLAVAFFRPQDPRPSAPTDSTIEASAPGDEPK</sequence>
<dbReference type="GO" id="GO:0003700">
    <property type="term" value="F:DNA-binding transcription factor activity"/>
    <property type="evidence" value="ECO:0007669"/>
    <property type="project" value="InterPro"/>
</dbReference>
<evidence type="ECO:0000256" key="1">
    <source>
        <dbReference type="SAM" id="MobiDB-lite"/>
    </source>
</evidence>
<dbReference type="RefSeq" id="WP_110563362.1">
    <property type="nucleotide sequence ID" value="NZ_PYBV01000012.1"/>
</dbReference>
<organism evidence="3 4">
    <name type="scientific">Micromonospora arborensis</name>
    <dbReference type="NCBI Taxonomy" id="2116518"/>
    <lineage>
        <taxon>Bacteria</taxon>
        <taxon>Bacillati</taxon>
        <taxon>Actinomycetota</taxon>
        <taxon>Actinomycetes</taxon>
        <taxon>Micromonosporales</taxon>
        <taxon>Micromonosporaceae</taxon>
        <taxon>Micromonospora</taxon>
    </lineage>
</organism>
<dbReference type="EMBL" id="PYBV01000012">
    <property type="protein sequence ID" value="PYC71970.1"/>
    <property type="molecule type" value="Genomic_DNA"/>
</dbReference>
<dbReference type="Gene3D" id="1.10.10.10">
    <property type="entry name" value="Winged helix-like DNA-binding domain superfamily/Winged helix DNA-binding domain"/>
    <property type="match status" value="1"/>
</dbReference>
<dbReference type="OrthoDB" id="7945987at2"/>
<dbReference type="InterPro" id="IPR011991">
    <property type="entry name" value="ArsR-like_HTH"/>
</dbReference>
<comment type="caution">
    <text evidence="3">The sequence shown here is derived from an EMBL/GenBank/DDBJ whole genome shotgun (WGS) entry which is preliminary data.</text>
</comment>
<evidence type="ECO:0000259" key="2">
    <source>
        <dbReference type="SMART" id="SM00418"/>
    </source>
</evidence>
<keyword evidence="4" id="KW-1185">Reference proteome</keyword>
<name>A0A318NQ46_9ACTN</name>